<keyword evidence="1" id="KW-0812">Transmembrane</keyword>
<evidence type="ECO:0000313" key="3">
    <source>
        <dbReference type="Proteomes" id="UP001221757"/>
    </source>
</evidence>
<dbReference type="Proteomes" id="UP001221757">
    <property type="component" value="Unassembled WGS sequence"/>
</dbReference>
<dbReference type="EMBL" id="JARKIE010000008">
    <property type="protein sequence ID" value="KAJ7705321.1"/>
    <property type="molecule type" value="Genomic_DNA"/>
</dbReference>
<comment type="caution">
    <text evidence="2">The sequence shown here is derived from an EMBL/GenBank/DDBJ whole genome shotgun (WGS) entry which is preliminary data.</text>
</comment>
<protein>
    <submittedName>
        <fullName evidence="2">Uncharacterized protein</fullName>
    </submittedName>
</protein>
<evidence type="ECO:0000256" key="1">
    <source>
        <dbReference type="SAM" id="Phobius"/>
    </source>
</evidence>
<organism evidence="2 3">
    <name type="scientific">Mycena rosella</name>
    <name type="common">Pink bonnet</name>
    <name type="synonym">Agaricus rosellus</name>
    <dbReference type="NCBI Taxonomy" id="1033263"/>
    <lineage>
        <taxon>Eukaryota</taxon>
        <taxon>Fungi</taxon>
        <taxon>Dikarya</taxon>
        <taxon>Basidiomycota</taxon>
        <taxon>Agaricomycotina</taxon>
        <taxon>Agaricomycetes</taxon>
        <taxon>Agaricomycetidae</taxon>
        <taxon>Agaricales</taxon>
        <taxon>Marasmiineae</taxon>
        <taxon>Mycenaceae</taxon>
        <taxon>Mycena</taxon>
    </lineage>
</organism>
<reference evidence="2" key="1">
    <citation type="submission" date="2023-03" db="EMBL/GenBank/DDBJ databases">
        <title>Massive genome expansion in bonnet fungi (Mycena s.s.) driven by repeated elements and novel gene families across ecological guilds.</title>
        <authorList>
            <consortium name="Lawrence Berkeley National Laboratory"/>
            <person name="Harder C.B."/>
            <person name="Miyauchi S."/>
            <person name="Viragh M."/>
            <person name="Kuo A."/>
            <person name="Thoen E."/>
            <person name="Andreopoulos B."/>
            <person name="Lu D."/>
            <person name="Skrede I."/>
            <person name="Drula E."/>
            <person name="Henrissat B."/>
            <person name="Morin E."/>
            <person name="Kohler A."/>
            <person name="Barry K."/>
            <person name="LaButti K."/>
            <person name="Morin E."/>
            <person name="Salamov A."/>
            <person name="Lipzen A."/>
            <person name="Mereny Z."/>
            <person name="Hegedus B."/>
            <person name="Baldrian P."/>
            <person name="Stursova M."/>
            <person name="Weitz H."/>
            <person name="Taylor A."/>
            <person name="Grigoriev I.V."/>
            <person name="Nagy L.G."/>
            <person name="Martin F."/>
            <person name="Kauserud H."/>
        </authorList>
    </citation>
    <scope>NUCLEOTIDE SEQUENCE</scope>
    <source>
        <strain evidence="2">CBHHK067</strain>
    </source>
</reference>
<accession>A0AAD7GU10</accession>
<dbReference type="AlphaFoldDB" id="A0AAD7GU10"/>
<keyword evidence="1" id="KW-1133">Transmembrane helix</keyword>
<keyword evidence="1" id="KW-0472">Membrane</keyword>
<feature type="transmembrane region" description="Helical" evidence="1">
    <location>
        <begin position="12"/>
        <end position="29"/>
    </location>
</feature>
<sequence>MSAMCNVYHSSILIPSILIVFLSGSGLHWQTSHKFFAYVTYYNSGKQEDSWTQRTVQNSPPSNCTHRLGRRILSIHFQSKLRSALSSKILLSSFLAFCLARSFRPGRCCRLRLD</sequence>
<keyword evidence="3" id="KW-1185">Reference proteome</keyword>
<evidence type="ECO:0000313" key="2">
    <source>
        <dbReference type="EMBL" id="KAJ7705321.1"/>
    </source>
</evidence>
<proteinExistence type="predicted"/>
<name>A0AAD7GU10_MYCRO</name>
<gene>
    <name evidence="2" type="ORF">B0H17DRAFT_1037644</name>
</gene>